<dbReference type="Gene3D" id="3.40.50.1240">
    <property type="entry name" value="Phosphoglycerate mutase-like"/>
    <property type="match status" value="1"/>
</dbReference>
<dbReference type="Proteomes" id="UP000646053">
    <property type="component" value="Unassembled WGS sequence"/>
</dbReference>
<keyword evidence="5" id="KW-1185">Reference proteome</keyword>
<organism evidence="4 5">
    <name type="scientific">Myxacorys almedinensis A</name>
    <dbReference type="NCBI Taxonomy" id="2690445"/>
    <lineage>
        <taxon>Bacteria</taxon>
        <taxon>Bacillati</taxon>
        <taxon>Cyanobacteriota</taxon>
        <taxon>Cyanophyceae</taxon>
        <taxon>Leptolyngbyales</taxon>
        <taxon>Leptolyngbyaceae</taxon>
        <taxon>Myxacorys</taxon>
        <taxon>Myxacorys almedinensis</taxon>
    </lineage>
</organism>
<dbReference type="InterPro" id="IPR029033">
    <property type="entry name" value="His_PPase_superfam"/>
</dbReference>
<accession>A0A8J7Z1J5</accession>
<dbReference type="EMBL" id="WVIE01000003">
    <property type="protein sequence ID" value="NDJ16448.1"/>
    <property type="molecule type" value="Genomic_DNA"/>
</dbReference>
<dbReference type="PANTHER" id="PTHR48100:SF10">
    <property type="entry name" value="2-CARBOXY-D-ARABINITOL-1-PHOSPHATASE-RELATED"/>
    <property type="match status" value="1"/>
</dbReference>
<evidence type="ECO:0000313" key="5">
    <source>
        <dbReference type="Proteomes" id="UP000646053"/>
    </source>
</evidence>
<feature type="site" description="Transition state stabilizer" evidence="3">
    <location>
        <position position="177"/>
    </location>
</feature>
<feature type="binding site" evidence="2">
    <location>
        <begin position="9"/>
        <end position="16"/>
    </location>
    <ligand>
        <name>substrate</name>
    </ligand>
</feature>
<evidence type="ECO:0000313" key="4">
    <source>
        <dbReference type="EMBL" id="NDJ16448.1"/>
    </source>
</evidence>
<evidence type="ECO:0000256" key="3">
    <source>
        <dbReference type="PIRSR" id="PIRSR613078-3"/>
    </source>
</evidence>
<dbReference type="AlphaFoldDB" id="A0A8J7Z1J5"/>
<dbReference type="InterPro" id="IPR050275">
    <property type="entry name" value="PGM_Phosphatase"/>
</dbReference>
<dbReference type="InterPro" id="IPR001345">
    <property type="entry name" value="PG/BPGM_mutase_AS"/>
</dbReference>
<proteinExistence type="predicted"/>
<name>A0A8J7Z1J5_9CYAN</name>
<dbReference type="CDD" id="cd07067">
    <property type="entry name" value="HP_PGM_like"/>
    <property type="match status" value="1"/>
</dbReference>
<reference evidence="4" key="1">
    <citation type="submission" date="2019-12" db="EMBL/GenBank/DDBJ databases">
        <title>High-Quality draft genome sequences of three cyanobacteria isolated from the limestone walls of the Old Cathedral of Coimbra.</title>
        <authorList>
            <person name="Tiago I."/>
            <person name="Soares F."/>
            <person name="Portugal A."/>
        </authorList>
    </citation>
    <scope>NUCLEOTIDE SEQUENCE</scope>
    <source>
        <strain evidence="4">A</strain>
    </source>
</reference>
<dbReference type="Pfam" id="PF00300">
    <property type="entry name" value="His_Phos_1"/>
    <property type="match status" value="1"/>
</dbReference>
<dbReference type="GO" id="GO:0016791">
    <property type="term" value="F:phosphatase activity"/>
    <property type="evidence" value="ECO:0007669"/>
    <property type="project" value="TreeGrafter"/>
</dbReference>
<dbReference type="InterPro" id="IPR013078">
    <property type="entry name" value="His_Pase_superF_clade-1"/>
</dbReference>
<evidence type="ECO:0000256" key="2">
    <source>
        <dbReference type="PIRSR" id="PIRSR613078-2"/>
    </source>
</evidence>
<evidence type="ECO:0000256" key="1">
    <source>
        <dbReference type="PIRSR" id="PIRSR613078-1"/>
    </source>
</evidence>
<feature type="active site" description="Proton donor/acceptor" evidence="1">
    <location>
        <position position="90"/>
    </location>
</feature>
<sequence>MNTRILLIRHGQSTYNAQGLYQGCCDDSVLTEKGRLTAYQTGIELSHYPLAALYSSPLQRTQETAQEVLSAISSVTHQTPPLHPHPKLREVNLPAWQGLPFQQVREQFVQDYRCWRERPHEFSIAIAPDLPVGDGADVATVSQSITFPVQELYQHAYQFWQEIVPRHAGETIAIVSHGGMIRALIGAAMGMGCTHFHALQQSNCGMSLLDVSPAQATLTAMNVTAHLGEVLPKLKDGKQGMRLLLLPIEAELTAPLKARLNQVPLEVCLTGEADRARSMVEEIGRSRHLSSAQSHPHPMVHLPIAHPDFLHIWHRSLCAQSQTCPNLCTGLVIAEAAQITSLLNQVLGLSNPKNKLAIAPNGISILYYPKAAPAPVLQSLNLTN</sequence>
<dbReference type="SUPFAM" id="SSF53254">
    <property type="entry name" value="Phosphoglycerate mutase-like"/>
    <property type="match status" value="1"/>
</dbReference>
<gene>
    <name evidence="4" type="ORF">GS601_03930</name>
</gene>
<protein>
    <submittedName>
        <fullName evidence="4">Histidine phosphatase family protein</fullName>
    </submittedName>
</protein>
<comment type="caution">
    <text evidence="4">The sequence shown here is derived from an EMBL/GenBank/DDBJ whole genome shotgun (WGS) entry which is preliminary data.</text>
</comment>
<dbReference type="PROSITE" id="PS00175">
    <property type="entry name" value="PG_MUTASE"/>
    <property type="match status" value="1"/>
</dbReference>
<dbReference type="RefSeq" id="WP_162421955.1">
    <property type="nucleotide sequence ID" value="NZ_WVIE01000003.1"/>
</dbReference>
<feature type="binding site" evidence="2">
    <location>
        <position position="60"/>
    </location>
    <ligand>
        <name>substrate</name>
    </ligand>
</feature>
<feature type="active site" description="Tele-phosphohistidine intermediate" evidence="1">
    <location>
        <position position="10"/>
    </location>
</feature>
<dbReference type="PANTHER" id="PTHR48100">
    <property type="entry name" value="BROAD-SPECIFICITY PHOSPHATASE YOR283W-RELATED"/>
    <property type="match status" value="1"/>
</dbReference>
<dbReference type="SMART" id="SM00855">
    <property type="entry name" value="PGAM"/>
    <property type="match status" value="1"/>
</dbReference>